<dbReference type="Proteomes" id="UP000193467">
    <property type="component" value="Unassembled WGS sequence"/>
</dbReference>
<proteinExistence type="predicted"/>
<feature type="compositionally biased region" description="Acidic residues" evidence="1">
    <location>
        <begin position="150"/>
        <end position="159"/>
    </location>
</feature>
<keyword evidence="3" id="KW-1185">Reference proteome</keyword>
<evidence type="ECO:0000313" key="2">
    <source>
        <dbReference type="EMBL" id="ORY62846.1"/>
    </source>
</evidence>
<feature type="compositionally biased region" description="Basic and acidic residues" evidence="1">
    <location>
        <begin position="123"/>
        <end position="139"/>
    </location>
</feature>
<feature type="compositionally biased region" description="Gly residues" evidence="1">
    <location>
        <begin position="12"/>
        <end position="22"/>
    </location>
</feature>
<feature type="compositionally biased region" description="Basic and acidic residues" evidence="1">
    <location>
        <begin position="73"/>
        <end position="114"/>
    </location>
</feature>
<dbReference type="EMBL" id="MCGR01000069">
    <property type="protein sequence ID" value="ORY62846.1"/>
    <property type="molecule type" value="Genomic_DNA"/>
</dbReference>
<sequence length="199" mass="21315">MARSPDSARGALGLGLSGGEGGWKTTSSALGAAYKAAWGFAREKGWEWGSSSGSVEAGGQGEGEGVGEEGEGEKEKRSFSKFVRDVKSAARSDGREQEEEQRGRSPRNKEREAIDFGAGASGGEEREGGEDGVRRRLEEVSVGGSVWTEDGPDPSEEQEEGAREGLTLVATPDKEEFKFYASMLREHVRLDTNARRGLI</sequence>
<reference evidence="2 3" key="1">
    <citation type="submission" date="2016-07" db="EMBL/GenBank/DDBJ databases">
        <title>Pervasive Adenine N6-methylation of Active Genes in Fungi.</title>
        <authorList>
            <consortium name="DOE Joint Genome Institute"/>
            <person name="Mondo S.J."/>
            <person name="Dannebaum R.O."/>
            <person name="Kuo R.C."/>
            <person name="Labutti K."/>
            <person name="Haridas S."/>
            <person name="Kuo A."/>
            <person name="Salamov A."/>
            <person name="Ahrendt S.R."/>
            <person name="Lipzen A."/>
            <person name="Sullivan W."/>
            <person name="Andreopoulos W.B."/>
            <person name="Clum A."/>
            <person name="Lindquist E."/>
            <person name="Daum C."/>
            <person name="Ramamoorthy G.K."/>
            <person name="Gryganskyi A."/>
            <person name="Culley D."/>
            <person name="Magnuson J.K."/>
            <person name="James T.Y."/>
            <person name="O'Malley M.A."/>
            <person name="Stajich J.E."/>
            <person name="Spatafora J.W."/>
            <person name="Visel A."/>
            <person name="Grigoriev I.V."/>
        </authorList>
    </citation>
    <scope>NUCLEOTIDE SEQUENCE [LARGE SCALE GENOMIC DNA]</scope>
    <source>
        <strain evidence="2 3">62-1032</strain>
    </source>
</reference>
<gene>
    <name evidence="2" type="ORF">BCR35DRAFT_188495</name>
</gene>
<comment type="caution">
    <text evidence="2">The sequence shown here is derived from an EMBL/GenBank/DDBJ whole genome shotgun (WGS) entry which is preliminary data.</text>
</comment>
<evidence type="ECO:0000256" key="1">
    <source>
        <dbReference type="SAM" id="MobiDB-lite"/>
    </source>
</evidence>
<accession>A0A1Y2DUM0</accession>
<organism evidence="2 3">
    <name type="scientific">Leucosporidium creatinivorum</name>
    <dbReference type="NCBI Taxonomy" id="106004"/>
    <lineage>
        <taxon>Eukaryota</taxon>
        <taxon>Fungi</taxon>
        <taxon>Dikarya</taxon>
        <taxon>Basidiomycota</taxon>
        <taxon>Pucciniomycotina</taxon>
        <taxon>Microbotryomycetes</taxon>
        <taxon>Leucosporidiales</taxon>
        <taxon>Leucosporidium</taxon>
    </lineage>
</organism>
<dbReference type="InParanoid" id="A0A1Y2DUM0"/>
<feature type="region of interest" description="Disordered" evidence="1">
    <location>
        <begin position="1"/>
        <end position="26"/>
    </location>
</feature>
<dbReference type="AlphaFoldDB" id="A0A1Y2DUM0"/>
<protein>
    <submittedName>
        <fullName evidence="2">Uncharacterized protein</fullName>
    </submittedName>
</protein>
<name>A0A1Y2DUM0_9BASI</name>
<evidence type="ECO:0000313" key="3">
    <source>
        <dbReference type="Proteomes" id="UP000193467"/>
    </source>
</evidence>
<feature type="region of interest" description="Disordered" evidence="1">
    <location>
        <begin position="47"/>
        <end position="165"/>
    </location>
</feature>